<sequence>MKNAEEKKAMVLCALKTIKPMIFLLGLLLIVCCSSNSKTKTDDGTDDDIPTAKLDSVVFTVIGDVPYDEEERTGLIEMINTHNTKADSEFVVHVGDIKPGAVPCEESVYEDVSTILKEFETPTFIVLGDNEYNDCDDPAQGLSLWNQYFLHLNENWSFPYTVAYQEERVENFAWVTKKVLFIGVNIVGSSVHDADEWEERLTDDANWVKSQVEVHDNDIEALVVFGHANMVETGSAKFNTFTESFRATAAAFNKPILYIQGDGHIWFQNRPYDEKNILRVQVDSGPRAVKITVNPNLEQPFVFDRDFLD</sequence>
<evidence type="ECO:0000259" key="1">
    <source>
        <dbReference type="Pfam" id="PF00149"/>
    </source>
</evidence>
<dbReference type="PANTHER" id="PTHR43143">
    <property type="entry name" value="METALLOPHOSPHOESTERASE, CALCINEURIN SUPERFAMILY"/>
    <property type="match status" value="1"/>
</dbReference>
<gene>
    <name evidence="2" type="ORF">SAMN04488514_103344</name>
</gene>
<dbReference type="EMBL" id="FNGV01000003">
    <property type="protein sequence ID" value="SDL90556.1"/>
    <property type="molecule type" value="Genomic_DNA"/>
</dbReference>
<keyword evidence="3" id="KW-1185">Reference proteome</keyword>
<proteinExistence type="predicted"/>
<dbReference type="InterPro" id="IPR029052">
    <property type="entry name" value="Metallo-depent_PP-like"/>
</dbReference>
<dbReference type="Pfam" id="PF00149">
    <property type="entry name" value="Metallophos"/>
    <property type="match status" value="1"/>
</dbReference>
<protein>
    <recommendedName>
        <fullName evidence="1">Calcineurin-like phosphoesterase domain-containing protein</fullName>
    </recommendedName>
</protein>
<dbReference type="SUPFAM" id="SSF56300">
    <property type="entry name" value="Metallo-dependent phosphatases"/>
    <property type="match status" value="1"/>
</dbReference>
<evidence type="ECO:0000313" key="3">
    <source>
        <dbReference type="Proteomes" id="UP000199440"/>
    </source>
</evidence>
<dbReference type="GO" id="GO:0016787">
    <property type="term" value="F:hydrolase activity"/>
    <property type="evidence" value="ECO:0007669"/>
    <property type="project" value="InterPro"/>
</dbReference>
<dbReference type="Gene3D" id="3.60.21.10">
    <property type="match status" value="1"/>
</dbReference>
<dbReference type="RefSeq" id="WP_089887918.1">
    <property type="nucleotide sequence ID" value="NZ_FNGV01000003.1"/>
</dbReference>
<dbReference type="OrthoDB" id="58809at2"/>
<dbReference type="InterPro" id="IPR051918">
    <property type="entry name" value="STPP_CPPED1"/>
</dbReference>
<dbReference type="STRING" id="192904.SAMN04488514_103344"/>
<name>A0A1G9NVF3_9FLAO</name>
<feature type="domain" description="Calcineurin-like phosphoesterase" evidence="1">
    <location>
        <begin position="59"/>
        <end position="231"/>
    </location>
</feature>
<dbReference type="PANTHER" id="PTHR43143:SF1">
    <property type="entry name" value="SERINE_THREONINE-PROTEIN PHOSPHATASE CPPED1"/>
    <property type="match status" value="1"/>
</dbReference>
<reference evidence="2 3" key="1">
    <citation type="submission" date="2016-10" db="EMBL/GenBank/DDBJ databases">
        <authorList>
            <person name="de Groot N.N."/>
        </authorList>
    </citation>
    <scope>NUCLEOTIDE SEQUENCE [LARGE SCALE GENOMIC DNA]</scope>
    <source>
        <strain evidence="2 3">DSM 19886</strain>
    </source>
</reference>
<organism evidence="2 3">
    <name type="scientific">Kriegella aquimaris</name>
    <dbReference type="NCBI Taxonomy" id="192904"/>
    <lineage>
        <taxon>Bacteria</taxon>
        <taxon>Pseudomonadati</taxon>
        <taxon>Bacteroidota</taxon>
        <taxon>Flavobacteriia</taxon>
        <taxon>Flavobacteriales</taxon>
        <taxon>Flavobacteriaceae</taxon>
        <taxon>Kriegella</taxon>
    </lineage>
</organism>
<dbReference type="AlphaFoldDB" id="A0A1G9NVF3"/>
<accession>A0A1G9NVF3</accession>
<dbReference type="Proteomes" id="UP000199440">
    <property type="component" value="Unassembled WGS sequence"/>
</dbReference>
<evidence type="ECO:0000313" key="2">
    <source>
        <dbReference type="EMBL" id="SDL90556.1"/>
    </source>
</evidence>
<dbReference type="InterPro" id="IPR004843">
    <property type="entry name" value="Calcineurin-like_PHP"/>
</dbReference>